<comment type="caution">
    <text evidence="2">The sequence shown here is derived from an EMBL/GenBank/DDBJ whole genome shotgun (WGS) entry which is preliminary data.</text>
</comment>
<evidence type="ECO:0000313" key="3">
    <source>
        <dbReference type="Proteomes" id="UP000541185"/>
    </source>
</evidence>
<feature type="signal peptide" evidence="1">
    <location>
        <begin position="1"/>
        <end position="21"/>
    </location>
</feature>
<dbReference type="AlphaFoldDB" id="A0A848H045"/>
<organism evidence="2 3">
    <name type="scientific">Ramlibacter agri</name>
    <dbReference type="NCBI Taxonomy" id="2728837"/>
    <lineage>
        <taxon>Bacteria</taxon>
        <taxon>Pseudomonadati</taxon>
        <taxon>Pseudomonadota</taxon>
        <taxon>Betaproteobacteria</taxon>
        <taxon>Burkholderiales</taxon>
        <taxon>Comamonadaceae</taxon>
        <taxon>Ramlibacter</taxon>
    </lineage>
</organism>
<evidence type="ECO:0000256" key="1">
    <source>
        <dbReference type="SAM" id="SignalP"/>
    </source>
</evidence>
<dbReference type="RefSeq" id="WP_169418119.1">
    <property type="nucleotide sequence ID" value="NZ_JABBFX010000001.1"/>
</dbReference>
<protein>
    <submittedName>
        <fullName evidence="2">Uncharacterized protein</fullName>
    </submittedName>
</protein>
<dbReference type="Proteomes" id="UP000541185">
    <property type="component" value="Unassembled WGS sequence"/>
</dbReference>
<accession>A0A848H045</accession>
<feature type="chain" id="PRO_5032916886" evidence="1">
    <location>
        <begin position="22"/>
        <end position="103"/>
    </location>
</feature>
<reference evidence="2 3" key="1">
    <citation type="submission" date="2020-04" db="EMBL/GenBank/DDBJ databases">
        <title>Ramlibacter sp. G-1-2-2 isolated from soil.</title>
        <authorList>
            <person name="Dahal R.H."/>
        </authorList>
    </citation>
    <scope>NUCLEOTIDE SEQUENCE [LARGE SCALE GENOMIC DNA]</scope>
    <source>
        <strain evidence="2 3">G-1-2-2</strain>
    </source>
</reference>
<dbReference type="EMBL" id="JABBFX010000001">
    <property type="protein sequence ID" value="NML43944.1"/>
    <property type="molecule type" value="Genomic_DNA"/>
</dbReference>
<name>A0A848H045_9BURK</name>
<keyword evidence="1" id="KW-0732">Signal</keyword>
<evidence type="ECO:0000313" key="2">
    <source>
        <dbReference type="EMBL" id="NML43944.1"/>
    </source>
</evidence>
<keyword evidence="3" id="KW-1185">Reference proteome</keyword>
<sequence length="103" mass="11007">MKVLVAVIAAAAALAAAPTFAQDLVARQGEDSVRLSDGACQSELVLSRLEGEQQTDFHSATAVFQGKNFQACWRQMGNVAFLVYEDGDQGIIPIQELKPELAA</sequence>
<gene>
    <name evidence="2" type="ORF">HHL11_09300</name>
</gene>
<proteinExistence type="predicted"/>